<evidence type="ECO:0000259" key="2">
    <source>
        <dbReference type="PROSITE" id="PS51747"/>
    </source>
</evidence>
<dbReference type="PANTHER" id="PTHR11644:SF2">
    <property type="entry name" value="CYTIDINE DEAMINASE"/>
    <property type="match status" value="1"/>
</dbReference>
<dbReference type="InterPro" id="IPR016193">
    <property type="entry name" value="Cytidine_deaminase-like"/>
</dbReference>
<dbReference type="Gene3D" id="3.40.140.10">
    <property type="entry name" value="Cytidine Deaminase, domain 2"/>
    <property type="match status" value="1"/>
</dbReference>
<comment type="similarity">
    <text evidence="1">Belongs to the cytidine and deoxycytidylate deaminase family.</text>
</comment>
<sequence length="164" mass="17988">MNKREIIIGYEAFQGLDELNSKDQDLCRSAEQALATAYAPYSNFKVAAAVRLKDGKIVTGSNQENLAYPSGLCAERVALFSIGAAYPNAVIESMVVTAHTDKFEITKPVTCCGACLQVISEFEQKQGKPIEIIFYCLGGELLKVKGVRSLLPFSFVEDRLQVEL</sequence>
<dbReference type="InterPro" id="IPR002125">
    <property type="entry name" value="CMP_dCMP_dom"/>
</dbReference>
<dbReference type="SUPFAM" id="SSF53927">
    <property type="entry name" value="Cytidine deaminase-like"/>
    <property type="match status" value="1"/>
</dbReference>
<accession>A0A081PIK1</accession>
<dbReference type="eggNOG" id="COG0295">
    <property type="taxonomic scope" value="Bacteria"/>
</dbReference>
<dbReference type="CDD" id="cd01283">
    <property type="entry name" value="cytidine_deaminase"/>
    <property type="match status" value="1"/>
</dbReference>
<dbReference type="AlphaFoldDB" id="A0A081PIK1"/>
<gene>
    <name evidence="3" type="ORF">N180_09510</name>
</gene>
<evidence type="ECO:0000313" key="4">
    <source>
        <dbReference type="Proteomes" id="UP000028007"/>
    </source>
</evidence>
<reference evidence="3 4" key="1">
    <citation type="journal article" date="1992" name="Int. J. Syst. Bacteriol.">
        <title>Sphingobacterium antarcticus sp. nov. a Psychrotrophic Bacterium from the Soils of Schirmacher Oasis, Antarctica.</title>
        <authorList>
            <person name="Shivaji S."/>
            <person name="Ray M.K."/>
            <person name="Rao N.S."/>
            <person name="Saiserr L."/>
            <person name="Jagannadham M.V."/>
            <person name="Kumar G.S."/>
            <person name="Reddy G."/>
            <person name="Bhargava P.M."/>
        </authorList>
    </citation>
    <scope>NUCLEOTIDE SEQUENCE [LARGE SCALE GENOMIC DNA]</scope>
    <source>
        <strain evidence="3 4">4BY</strain>
    </source>
</reference>
<dbReference type="GO" id="GO:0055086">
    <property type="term" value="P:nucleobase-containing small molecule metabolic process"/>
    <property type="evidence" value="ECO:0007669"/>
    <property type="project" value="UniProtKB-ARBA"/>
</dbReference>
<protein>
    <submittedName>
        <fullName evidence="3">Cytidine deaminase</fullName>
    </submittedName>
</protein>
<dbReference type="InterPro" id="IPR050202">
    <property type="entry name" value="Cyt/Deoxycyt_deaminase"/>
</dbReference>
<keyword evidence="4" id="KW-1185">Reference proteome</keyword>
<evidence type="ECO:0000313" key="3">
    <source>
        <dbReference type="EMBL" id="KEQ30524.1"/>
    </source>
</evidence>
<evidence type="ECO:0000256" key="1">
    <source>
        <dbReference type="ARBA" id="ARBA00006576"/>
    </source>
</evidence>
<name>A0A081PIK1_9SPHI</name>
<dbReference type="Pfam" id="PF00383">
    <property type="entry name" value="dCMP_cyt_deam_1"/>
    <property type="match status" value="1"/>
</dbReference>
<dbReference type="PANTHER" id="PTHR11644">
    <property type="entry name" value="CYTIDINE DEAMINASE"/>
    <property type="match status" value="1"/>
</dbReference>
<dbReference type="GO" id="GO:0005829">
    <property type="term" value="C:cytosol"/>
    <property type="evidence" value="ECO:0007669"/>
    <property type="project" value="TreeGrafter"/>
</dbReference>
<dbReference type="GO" id="GO:0008270">
    <property type="term" value="F:zinc ion binding"/>
    <property type="evidence" value="ECO:0007669"/>
    <property type="project" value="TreeGrafter"/>
</dbReference>
<organism evidence="3 4">
    <name type="scientific">Pedobacter antarcticus 4BY</name>
    <dbReference type="NCBI Taxonomy" id="1358423"/>
    <lineage>
        <taxon>Bacteria</taxon>
        <taxon>Pseudomonadati</taxon>
        <taxon>Bacteroidota</taxon>
        <taxon>Sphingobacteriia</taxon>
        <taxon>Sphingobacteriales</taxon>
        <taxon>Sphingobacteriaceae</taxon>
        <taxon>Pedobacter</taxon>
    </lineage>
</organism>
<dbReference type="RefSeq" id="WP_037439714.1">
    <property type="nucleotide sequence ID" value="NZ_JNFF01000035.1"/>
</dbReference>
<proteinExistence type="inferred from homology"/>
<dbReference type="Proteomes" id="UP000028007">
    <property type="component" value="Unassembled WGS sequence"/>
</dbReference>
<comment type="caution">
    <text evidence="3">The sequence shown here is derived from an EMBL/GenBank/DDBJ whole genome shotgun (WGS) entry which is preliminary data.</text>
</comment>
<dbReference type="EMBL" id="JNFF01000035">
    <property type="protein sequence ID" value="KEQ30524.1"/>
    <property type="molecule type" value="Genomic_DNA"/>
</dbReference>
<dbReference type="GO" id="GO:0004126">
    <property type="term" value="F:cytidine deaminase activity"/>
    <property type="evidence" value="ECO:0007669"/>
    <property type="project" value="TreeGrafter"/>
</dbReference>
<feature type="domain" description="CMP/dCMP-type deaminase" evidence="2">
    <location>
        <begin position="21"/>
        <end position="158"/>
    </location>
</feature>
<dbReference type="NCBIfam" id="NF004064">
    <property type="entry name" value="PRK05578.1"/>
    <property type="match status" value="1"/>
</dbReference>
<dbReference type="OrthoDB" id="9795347at2"/>
<dbReference type="PROSITE" id="PS51747">
    <property type="entry name" value="CYT_DCMP_DEAMINASES_2"/>
    <property type="match status" value="1"/>
</dbReference>
<dbReference type="GO" id="GO:0072527">
    <property type="term" value="P:pyrimidine-containing compound metabolic process"/>
    <property type="evidence" value="ECO:0007669"/>
    <property type="project" value="UniProtKB-ARBA"/>
</dbReference>